<sequence length="262" mass="27288">MSFPVCLVTGAATGIGAATALRFAREGWAVAINNFDDSTRPAAQAVAQQCRDLGVPVLVVDADIGDDADCRRLVAAVDDAWHRLDALVNNAGTTKVVPHDDLEGLDAAEFERVYRVNLIGMFQMTRAAAPLLRRSGGDGSNGHTAAVINISSLASLNGTGSSIAYAASKGAVNALTLSLARTLAPQVRVNALAPGMVDDGLLRRVLGEDAYAGIVQGMRANSPLGRVSQPDEIAELAWFIAARTPAMTGQVLAIENGLLLNT</sequence>
<dbReference type="EMBL" id="LBNE01000006">
    <property type="protein sequence ID" value="KKO71557.1"/>
    <property type="molecule type" value="Genomic_DNA"/>
</dbReference>
<dbReference type="FunFam" id="3.40.50.720:FF:000084">
    <property type="entry name" value="Short-chain dehydrogenase reductase"/>
    <property type="match status" value="1"/>
</dbReference>
<accession>A0A171KRP0</accession>
<dbReference type="Pfam" id="PF13561">
    <property type="entry name" value="adh_short_C2"/>
    <property type="match status" value="1"/>
</dbReference>
<proteinExistence type="inferred from homology"/>
<dbReference type="STRING" id="206506.AAV32_10180"/>
<dbReference type="PANTHER" id="PTHR42760:SF40">
    <property type="entry name" value="3-OXOACYL-[ACYL-CARRIER-PROTEIN] REDUCTASE, CHLOROPLASTIC"/>
    <property type="match status" value="1"/>
</dbReference>
<dbReference type="PROSITE" id="PS00061">
    <property type="entry name" value="ADH_SHORT"/>
    <property type="match status" value="1"/>
</dbReference>
<dbReference type="PANTHER" id="PTHR42760">
    <property type="entry name" value="SHORT-CHAIN DEHYDROGENASES/REDUCTASES FAMILY MEMBER"/>
    <property type="match status" value="1"/>
</dbReference>
<dbReference type="PATRIC" id="fig|206506.3.peg.2178"/>
<evidence type="ECO:0000313" key="2">
    <source>
        <dbReference type="EMBL" id="KKO71557.1"/>
    </source>
</evidence>
<reference evidence="2 3" key="1">
    <citation type="submission" date="2015-04" db="EMBL/GenBank/DDBJ databases">
        <title>Genome sequence of Kerstersia gyiorum CG1.</title>
        <authorList>
            <person name="Greninger A.L."/>
            <person name="Kozyreva V."/>
            <person name="Chaturvedi V."/>
        </authorList>
    </citation>
    <scope>NUCLEOTIDE SEQUENCE [LARGE SCALE GENOMIC DNA]</scope>
    <source>
        <strain evidence="2 3">CG1</strain>
    </source>
</reference>
<dbReference type="GO" id="GO:0016616">
    <property type="term" value="F:oxidoreductase activity, acting on the CH-OH group of donors, NAD or NADP as acceptor"/>
    <property type="evidence" value="ECO:0007669"/>
    <property type="project" value="TreeGrafter"/>
</dbReference>
<dbReference type="GO" id="GO:0030497">
    <property type="term" value="P:fatty acid elongation"/>
    <property type="evidence" value="ECO:0007669"/>
    <property type="project" value="TreeGrafter"/>
</dbReference>
<protein>
    <submittedName>
        <fullName evidence="2">Oxidoreductase</fullName>
    </submittedName>
</protein>
<dbReference type="AlphaFoldDB" id="A0A171KRP0"/>
<dbReference type="Proteomes" id="UP000078084">
    <property type="component" value="Unassembled WGS sequence"/>
</dbReference>
<keyword evidence="3" id="KW-1185">Reference proteome</keyword>
<dbReference type="SUPFAM" id="SSF51735">
    <property type="entry name" value="NAD(P)-binding Rossmann-fold domains"/>
    <property type="match status" value="1"/>
</dbReference>
<dbReference type="Gene3D" id="3.40.50.720">
    <property type="entry name" value="NAD(P)-binding Rossmann-like Domain"/>
    <property type="match status" value="1"/>
</dbReference>
<dbReference type="OrthoDB" id="9793499at2"/>
<dbReference type="PRINTS" id="PR00081">
    <property type="entry name" value="GDHRDH"/>
</dbReference>
<gene>
    <name evidence="2" type="ORF">AAV32_10180</name>
</gene>
<evidence type="ECO:0000256" key="1">
    <source>
        <dbReference type="ARBA" id="ARBA00006484"/>
    </source>
</evidence>
<dbReference type="InterPro" id="IPR036291">
    <property type="entry name" value="NAD(P)-bd_dom_sf"/>
</dbReference>
<dbReference type="CDD" id="cd05233">
    <property type="entry name" value="SDR_c"/>
    <property type="match status" value="1"/>
</dbReference>
<comment type="caution">
    <text evidence="2">The sequence shown here is derived from an EMBL/GenBank/DDBJ whole genome shotgun (WGS) entry which is preliminary data.</text>
</comment>
<dbReference type="GeneID" id="99725210"/>
<evidence type="ECO:0000313" key="3">
    <source>
        <dbReference type="Proteomes" id="UP000078084"/>
    </source>
</evidence>
<dbReference type="InterPro" id="IPR002347">
    <property type="entry name" value="SDR_fam"/>
</dbReference>
<dbReference type="PRINTS" id="PR00080">
    <property type="entry name" value="SDRFAMILY"/>
</dbReference>
<dbReference type="InterPro" id="IPR020904">
    <property type="entry name" value="Sc_DH/Rdtase_CS"/>
</dbReference>
<organism evidence="2 3">
    <name type="scientific">Kerstersia gyiorum</name>
    <dbReference type="NCBI Taxonomy" id="206506"/>
    <lineage>
        <taxon>Bacteria</taxon>
        <taxon>Pseudomonadati</taxon>
        <taxon>Pseudomonadota</taxon>
        <taxon>Betaproteobacteria</taxon>
        <taxon>Burkholderiales</taxon>
        <taxon>Alcaligenaceae</taxon>
        <taxon>Kerstersia</taxon>
    </lineage>
</organism>
<comment type="similarity">
    <text evidence="1">Belongs to the short-chain dehydrogenases/reductases (SDR) family.</text>
</comment>
<name>A0A171KRP0_9BURK</name>
<dbReference type="RefSeq" id="WP_068371198.1">
    <property type="nucleotide sequence ID" value="NZ_CP033936.1"/>
</dbReference>